<evidence type="ECO:0000313" key="1">
    <source>
        <dbReference type="EMBL" id="PPQ93534.1"/>
    </source>
</evidence>
<gene>
    <name evidence="1" type="ORF">CVT25_000387</name>
</gene>
<comment type="caution">
    <text evidence="1">The sequence shown here is derived from an EMBL/GenBank/DDBJ whole genome shotgun (WGS) entry which is preliminary data.</text>
</comment>
<proteinExistence type="predicted"/>
<dbReference type="Proteomes" id="UP000283269">
    <property type="component" value="Unassembled WGS sequence"/>
</dbReference>
<sequence length="129" mass="14578">MCLVCTRVLKSERADRIDDRPGSQACYDSVQNEWDLCEYFATPKELAYEEDDLGFYDEDVPAAPHSYDEDKSLDSQQKRVEEFTAQRVHAYAGVVPLPAPLLNESKNGLDLIPSQAVDIVAYLLAHYGY</sequence>
<dbReference type="InParanoid" id="A0A409XS51"/>
<dbReference type="EMBL" id="NHYD01000712">
    <property type="protein sequence ID" value="PPQ93534.1"/>
    <property type="molecule type" value="Genomic_DNA"/>
</dbReference>
<accession>A0A409XS51</accession>
<dbReference type="AlphaFoldDB" id="A0A409XS51"/>
<keyword evidence="2" id="KW-1185">Reference proteome</keyword>
<protein>
    <submittedName>
        <fullName evidence="1">Uncharacterized protein</fullName>
    </submittedName>
</protein>
<reference evidence="1 2" key="1">
    <citation type="journal article" date="2018" name="Evol. Lett.">
        <title>Horizontal gene cluster transfer increased hallucinogenic mushroom diversity.</title>
        <authorList>
            <person name="Reynolds H.T."/>
            <person name="Vijayakumar V."/>
            <person name="Gluck-Thaler E."/>
            <person name="Korotkin H.B."/>
            <person name="Matheny P.B."/>
            <person name="Slot J.C."/>
        </authorList>
    </citation>
    <scope>NUCLEOTIDE SEQUENCE [LARGE SCALE GENOMIC DNA]</scope>
    <source>
        <strain evidence="1 2">2631</strain>
    </source>
</reference>
<name>A0A409XS51_PSICY</name>
<evidence type="ECO:0000313" key="2">
    <source>
        <dbReference type="Proteomes" id="UP000283269"/>
    </source>
</evidence>
<organism evidence="1 2">
    <name type="scientific">Psilocybe cyanescens</name>
    <dbReference type="NCBI Taxonomy" id="93625"/>
    <lineage>
        <taxon>Eukaryota</taxon>
        <taxon>Fungi</taxon>
        <taxon>Dikarya</taxon>
        <taxon>Basidiomycota</taxon>
        <taxon>Agaricomycotina</taxon>
        <taxon>Agaricomycetes</taxon>
        <taxon>Agaricomycetidae</taxon>
        <taxon>Agaricales</taxon>
        <taxon>Agaricineae</taxon>
        <taxon>Strophariaceae</taxon>
        <taxon>Psilocybe</taxon>
    </lineage>
</organism>